<evidence type="ECO:0000313" key="2">
    <source>
        <dbReference type="EMBL" id="CAJ0811730.1"/>
    </source>
</evidence>
<dbReference type="EMBL" id="CATZLL010000003">
    <property type="protein sequence ID" value="CAJ0811730.1"/>
    <property type="molecule type" value="Genomic_DNA"/>
</dbReference>
<proteinExistence type="predicted"/>
<gene>
    <name evidence="2" type="ORF">LMG18101_01335</name>
</gene>
<comment type="caution">
    <text evidence="2">The sequence shown here is derived from an EMBL/GenBank/DDBJ whole genome shotgun (WGS) entry which is preliminary data.</text>
</comment>
<name>A0ABM9K367_9RALS</name>
<reference evidence="2 3" key="1">
    <citation type="submission" date="2023-07" db="EMBL/GenBank/DDBJ databases">
        <authorList>
            <person name="Peeters C."/>
        </authorList>
    </citation>
    <scope>NUCLEOTIDE SEQUENCE [LARGE SCALE GENOMIC DNA]</scope>
    <source>
        <strain evidence="2 3">LMG 18101</strain>
    </source>
</reference>
<dbReference type="RefSeq" id="WP_199031462.1">
    <property type="nucleotide sequence ID" value="NZ_CATZLL010000003.1"/>
</dbReference>
<protein>
    <recommendedName>
        <fullName evidence="1">DUF4440 domain-containing protein</fullName>
    </recommendedName>
</protein>
<keyword evidence="3" id="KW-1185">Reference proteome</keyword>
<evidence type="ECO:0000259" key="1">
    <source>
        <dbReference type="Pfam" id="PF14534"/>
    </source>
</evidence>
<evidence type="ECO:0000313" key="3">
    <source>
        <dbReference type="Proteomes" id="UP001189757"/>
    </source>
</evidence>
<dbReference type="Pfam" id="PF14534">
    <property type="entry name" value="DUF4440"/>
    <property type="match status" value="1"/>
</dbReference>
<sequence>MDDISIIGQYEDALRAAMLANDIAALAELLDDDLVFTGPDGRVLSKADDLLAHREKLLRLDRLDIRETQTHRIGEMILTTTQAALAGHFGLMAFDGVFAYTRLWKQSGGRWRVVAGHGAKIG</sequence>
<dbReference type="SUPFAM" id="SSF54427">
    <property type="entry name" value="NTF2-like"/>
    <property type="match status" value="1"/>
</dbReference>
<dbReference type="Proteomes" id="UP001189757">
    <property type="component" value="Unassembled WGS sequence"/>
</dbReference>
<dbReference type="InterPro" id="IPR032710">
    <property type="entry name" value="NTF2-like_dom_sf"/>
</dbReference>
<feature type="domain" description="DUF4440" evidence="1">
    <location>
        <begin position="11"/>
        <end position="113"/>
    </location>
</feature>
<accession>A0ABM9K367</accession>
<organism evidence="2 3">
    <name type="scientific">Ralstonia flaminis</name>
    <dbReference type="NCBI Taxonomy" id="3058597"/>
    <lineage>
        <taxon>Bacteria</taxon>
        <taxon>Pseudomonadati</taxon>
        <taxon>Pseudomonadota</taxon>
        <taxon>Betaproteobacteria</taxon>
        <taxon>Burkholderiales</taxon>
        <taxon>Burkholderiaceae</taxon>
        <taxon>Ralstonia</taxon>
    </lineage>
</organism>
<dbReference type="Gene3D" id="3.10.450.50">
    <property type="match status" value="1"/>
</dbReference>
<dbReference type="InterPro" id="IPR027843">
    <property type="entry name" value="DUF4440"/>
</dbReference>